<dbReference type="GO" id="GO:0006914">
    <property type="term" value="P:autophagy"/>
    <property type="evidence" value="ECO:0007669"/>
    <property type="project" value="InterPro"/>
</dbReference>
<evidence type="ECO:0000313" key="1">
    <source>
        <dbReference type="EMBL" id="CUS21596.1"/>
    </source>
</evidence>
<dbReference type="Pfam" id="PF09795">
    <property type="entry name" value="ATG31"/>
    <property type="match status" value="1"/>
</dbReference>
<evidence type="ECO:0000313" key="2">
    <source>
        <dbReference type="Proteomes" id="UP000236544"/>
    </source>
</evidence>
<dbReference type="GO" id="GO:0000407">
    <property type="term" value="C:phagophore assembly site"/>
    <property type="evidence" value="ECO:0007669"/>
    <property type="project" value="InterPro"/>
</dbReference>
<accession>A0A0P1KPN7</accession>
<gene>
    <name evidence="1" type="ORF">LAQU0_S03e06238g</name>
</gene>
<protein>
    <submittedName>
        <fullName evidence="1">LAQU0S03e06238g1_1</fullName>
    </submittedName>
</protein>
<dbReference type="EMBL" id="LN890565">
    <property type="protein sequence ID" value="CUS21596.1"/>
    <property type="molecule type" value="Genomic_DNA"/>
</dbReference>
<dbReference type="InterPro" id="IPR018621">
    <property type="entry name" value="Atg31"/>
</dbReference>
<keyword evidence="2" id="KW-1185">Reference proteome</keyword>
<organism evidence="1 2">
    <name type="scientific">Lachancea quebecensis</name>
    <dbReference type="NCBI Taxonomy" id="1654605"/>
    <lineage>
        <taxon>Eukaryota</taxon>
        <taxon>Fungi</taxon>
        <taxon>Dikarya</taxon>
        <taxon>Ascomycota</taxon>
        <taxon>Saccharomycotina</taxon>
        <taxon>Saccharomycetes</taxon>
        <taxon>Saccharomycetales</taxon>
        <taxon>Saccharomycetaceae</taxon>
        <taxon>Lachancea</taxon>
    </lineage>
</organism>
<proteinExistence type="predicted"/>
<name>A0A0P1KPN7_9SACH</name>
<sequence>MSSETNLPAVEPFTVTVVDRNVKHQIENGAGEEGHPDHELQGVMFATNVKYIFEDDEEPLPEQEDPAIENVVIIEADESLRVTQVELISDQFKQLGFEVHDGNEVSIDALSRFETPRQLGSLPLEKLVQLYKLQNDQLHSLFNTL</sequence>
<dbReference type="Gene3D" id="2.60.270.60">
    <property type="match status" value="1"/>
</dbReference>
<reference evidence="2" key="1">
    <citation type="submission" date="2015-10" db="EMBL/GenBank/DDBJ databases">
        <authorList>
            <person name="Devillers H."/>
        </authorList>
    </citation>
    <scope>NUCLEOTIDE SEQUENCE [LARGE SCALE GENOMIC DNA]</scope>
</reference>
<dbReference type="Proteomes" id="UP000236544">
    <property type="component" value="Unassembled WGS sequence"/>
</dbReference>
<dbReference type="AlphaFoldDB" id="A0A0P1KPN7"/>
<dbReference type="OrthoDB" id="4065598at2759"/>